<keyword evidence="2" id="KW-1185">Reference proteome</keyword>
<protein>
    <submittedName>
        <fullName evidence="1">Cell division protein FtsA</fullName>
    </submittedName>
</protein>
<sequence length="438" mass="48281">MSERYIAAVEISSSKIIASIGKTSVEGQLEVVAMEEESTLDVVKYGIIQNPEETSIRVSRLLSRLENRPEVSPRKIKSVFVGLSGRSLKSITTEVSLNLPEDTEITEDLIRRLREDAKRKAIDNTLEVIDAVPRIYTVGKTETHSPKGAIGNYIEATYDLIVCRPELKRNLTRTIPDKLGIKIEGFVVTALATGHLILTPDEKRLGCMLVDMGAETTTVSIYKKGGLRYFATLPFGGRNITRDITSLNVLEEKAEQIKQTYGNAMGADIISPSNINGIKQSDINNLVVARSEEIVANIMEQIEYADLKETDLPGGIICIGGSARLQGMLDLLEQQSGLPVRRGQMPGYVHVDESLYTSKNMLQVVSVLYAGATLSKQECLEMPVIEEVPSAGEVPVVEEPIVRGREVKKKRTNRFMEGIARRIGSIFSGPEDDSELME</sequence>
<comment type="caution">
    <text evidence="1">The sequence shown here is derived from an EMBL/GenBank/DDBJ whole genome shotgun (WGS) entry which is preliminary data.</text>
</comment>
<keyword evidence="1" id="KW-0132">Cell division</keyword>
<dbReference type="EMBL" id="SRYB01000036">
    <property type="protein sequence ID" value="TGY76795.1"/>
    <property type="molecule type" value="Genomic_DNA"/>
</dbReference>
<reference evidence="1" key="1">
    <citation type="submission" date="2019-04" db="EMBL/GenBank/DDBJ databases">
        <title>Microbes associate with the intestines of laboratory mice.</title>
        <authorList>
            <person name="Navarre W."/>
            <person name="Wong E."/>
            <person name="Huang K."/>
            <person name="Tropini C."/>
            <person name="Ng K."/>
            <person name="Yu B."/>
        </authorList>
    </citation>
    <scope>NUCLEOTIDE SEQUENCE</scope>
    <source>
        <strain evidence="1">NM04_E33</strain>
    </source>
</reference>
<gene>
    <name evidence="1" type="primary">ftsA</name>
    <name evidence="1" type="ORF">E5331_17365</name>
</gene>
<evidence type="ECO:0000313" key="1">
    <source>
        <dbReference type="EMBL" id="TGY76795.1"/>
    </source>
</evidence>
<name>A0AC61RDI7_9BACT</name>
<dbReference type="Proteomes" id="UP000306319">
    <property type="component" value="Unassembled WGS sequence"/>
</dbReference>
<evidence type="ECO:0000313" key="2">
    <source>
        <dbReference type="Proteomes" id="UP000306319"/>
    </source>
</evidence>
<keyword evidence="1" id="KW-0131">Cell cycle</keyword>
<accession>A0AC61RDI7</accession>
<organism evidence="1 2">
    <name type="scientific">Lepagella muris</name>
    <dbReference type="NCBI Taxonomy" id="3032870"/>
    <lineage>
        <taxon>Bacteria</taxon>
        <taxon>Pseudomonadati</taxon>
        <taxon>Bacteroidota</taxon>
        <taxon>Bacteroidia</taxon>
        <taxon>Bacteroidales</taxon>
        <taxon>Muribaculaceae</taxon>
        <taxon>Lepagella</taxon>
    </lineage>
</organism>
<proteinExistence type="predicted"/>